<sequence length="271" mass="29617">MSTAIPMNSFVIQLQPPIQTTAAGTVTNAPAPVYVQQVAGLSPLHGLQGFLKSQPKALGTVQIMIGLMTLLFGIVSTFYAESIFVFIGVPYWGSIIYIIAGSLCIAAENKVNSPSSFCLVNGSLGVNIFSAITAGIALILISVDLAVGTLNSYPYNSYPLNNYTYCNNYKCYNYYYVTVKYETLFKGISGVLLVFTLLQFIISICLSAFACKVSCCRFPPPQVPFIPQVLTPQPPDFRPNNFHDLKSSEITVVSKSSMNHHHEESQYSNCE</sequence>
<evidence type="ECO:0000256" key="3">
    <source>
        <dbReference type="ARBA" id="ARBA00022692"/>
    </source>
</evidence>
<keyword evidence="8" id="KW-1185">Reference proteome</keyword>
<evidence type="ECO:0000256" key="2">
    <source>
        <dbReference type="ARBA" id="ARBA00009565"/>
    </source>
</evidence>
<keyword evidence="4 6" id="KW-1133">Transmembrane helix</keyword>
<dbReference type="Pfam" id="PF04103">
    <property type="entry name" value="CD20"/>
    <property type="match status" value="1"/>
</dbReference>
<reference evidence="7 8" key="1">
    <citation type="submission" date="2020-04" db="EMBL/GenBank/DDBJ databases">
        <title>Chromosome-level genome assembly of a cyprinid fish Onychostoma macrolepis by integration of Nanopore Sequencing, Bionano and Hi-C technology.</title>
        <authorList>
            <person name="Wang D."/>
        </authorList>
    </citation>
    <scope>NUCLEOTIDE SEQUENCE [LARGE SCALE GENOMIC DNA]</scope>
    <source>
        <strain evidence="7">SWU-2019</strain>
        <tissue evidence="7">Muscle</tissue>
    </source>
</reference>
<evidence type="ECO:0008006" key="9">
    <source>
        <dbReference type="Google" id="ProtNLM"/>
    </source>
</evidence>
<dbReference type="Proteomes" id="UP000579812">
    <property type="component" value="Unassembled WGS sequence"/>
</dbReference>
<dbReference type="PANTHER" id="PTHR23320">
    <property type="entry name" value="MEMBRANE-SPANNING 4-DOMAINS SUBFAMILY A MS4A -RELATED"/>
    <property type="match status" value="1"/>
</dbReference>
<comment type="similarity">
    <text evidence="2">Belongs to the MS4A family.</text>
</comment>
<feature type="transmembrane region" description="Helical" evidence="6">
    <location>
        <begin position="119"/>
        <end position="143"/>
    </location>
</feature>
<protein>
    <recommendedName>
        <fullName evidence="9">Membrane-spanning 4-domains subfamily A member 4A</fullName>
    </recommendedName>
</protein>
<dbReference type="GO" id="GO:0016020">
    <property type="term" value="C:membrane"/>
    <property type="evidence" value="ECO:0007669"/>
    <property type="project" value="UniProtKB-SubCell"/>
</dbReference>
<keyword evidence="3 6" id="KW-0812">Transmembrane</keyword>
<name>A0A7J6D529_9TELE</name>
<evidence type="ECO:0000256" key="5">
    <source>
        <dbReference type="ARBA" id="ARBA00023136"/>
    </source>
</evidence>
<evidence type="ECO:0000256" key="6">
    <source>
        <dbReference type="SAM" id="Phobius"/>
    </source>
</evidence>
<dbReference type="InterPro" id="IPR030417">
    <property type="entry name" value="MS4A"/>
</dbReference>
<comment type="caution">
    <text evidence="7">The sequence shown here is derived from an EMBL/GenBank/DDBJ whole genome shotgun (WGS) entry which is preliminary data.</text>
</comment>
<dbReference type="InterPro" id="IPR007237">
    <property type="entry name" value="CD20-like"/>
</dbReference>
<dbReference type="PANTHER" id="PTHR23320:SF128">
    <property type="entry name" value="MEMBRANE-SPANNING 4-DOMAINS SUBFAMILY A MEMBER 4A"/>
    <property type="match status" value="1"/>
</dbReference>
<accession>A0A7J6D529</accession>
<feature type="transmembrane region" description="Helical" evidence="6">
    <location>
        <begin position="57"/>
        <end position="79"/>
    </location>
</feature>
<feature type="transmembrane region" description="Helical" evidence="6">
    <location>
        <begin position="188"/>
        <end position="211"/>
    </location>
</feature>
<proteinExistence type="inferred from homology"/>
<comment type="subcellular location">
    <subcellularLocation>
        <location evidence="1">Membrane</location>
        <topology evidence="1">Multi-pass membrane protein</topology>
    </subcellularLocation>
</comment>
<dbReference type="AlphaFoldDB" id="A0A7J6D529"/>
<evidence type="ECO:0000256" key="4">
    <source>
        <dbReference type="ARBA" id="ARBA00022989"/>
    </source>
</evidence>
<evidence type="ECO:0000313" key="7">
    <source>
        <dbReference type="EMBL" id="KAF4114369.1"/>
    </source>
</evidence>
<evidence type="ECO:0000313" key="8">
    <source>
        <dbReference type="Proteomes" id="UP000579812"/>
    </source>
</evidence>
<feature type="transmembrane region" description="Helical" evidence="6">
    <location>
        <begin position="85"/>
        <end position="107"/>
    </location>
</feature>
<dbReference type="OrthoDB" id="10071849at2759"/>
<gene>
    <name evidence="7" type="ORF">G5714_004592</name>
</gene>
<evidence type="ECO:0000256" key="1">
    <source>
        <dbReference type="ARBA" id="ARBA00004141"/>
    </source>
</evidence>
<keyword evidence="5 6" id="KW-0472">Membrane</keyword>
<organism evidence="7 8">
    <name type="scientific">Onychostoma macrolepis</name>
    <dbReference type="NCBI Taxonomy" id="369639"/>
    <lineage>
        <taxon>Eukaryota</taxon>
        <taxon>Metazoa</taxon>
        <taxon>Chordata</taxon>
        <taxon>Craniata</taxon>
        <taxon>Vertebrata</taxon>
        <taxon>Euteleostomi</taxon>
        <taxon>Actinopterygii</taxon>
        <taxon>Neopterygii</taxon>
        <taxon>Teleostei</taxon>
        <taxon>Ostariophysi</taxon>
        <taxon>Cypriniformes</taxon>
        <taxon>Cyprinidae</taxon>
        <taxon>Acrossocheilinae</taxon>
        <taxon>Onychostoma</taxon>
    </lineage>
</organism>
<dbReference type="EMBL" id="JAAMOB010000004">
    <property type="protein sequence ID" value="KAF4114369.1"/>
    <property type="molecule type" value="Genomic_DNA"/>
</dbReference>